<name>A0ABU0JHT2_9HYPH</name>
<keyword evidence="2" id="KW-1185">Reference proteome</keyword>
<dbReference type="EMBL" id="JAUSVX010000013">
    <property type="protein sequence ID" value="MDQ0472799.1"/>
    <property type="molecule type" value="Genomic_DNA"/>
</dbReference>
<dbReference type="Proteomes" id="UP001242480">
    <property type="component" value="Unassembled WGS sequence"/>
</dbReference>
<dbReference type="RefSeq" id="WP_307280127.1">
    <property type="nucleotide sequence ID" value="NZ_JAUSVX010000013.1"/>
</dbReference>
<organism evidence="1 2">
    <name type="scientific">Labrys wisconsinensis</name>
    <dbReference type="NCBI Taxonomy" id="425677"/>
    <lineage>
        <taxon>Bacteria</taxon>
        <taxon>Pseudomonadati</taxon>
        <taxon>Pseudomonadota</taxon>
        <taxon>Alphaproteobacteria</taxon>
        <taxon>Hyphomicrobiales</taxon>
        <taxon>Xanthobacteraceae</taxon>
        <taxon>Labrys</taxon>
    </lineage>
</organism>
<gene>
    <name evidence="1" type="ORF">QO011_005829</name>
</gene>
<evidence type="ECO:0000313" key="1">
    <source>
        <dbReference type="EMBL" id="MDQ0472799.1"/>
    </source>
</evidence>
<sequence>MADAPGHPVSLQSLRSFALDEAYRCSLMADALRGDRLTRQAAEANEQRARMHSACAALCFALISGDRTVVRDYLDNGIRA</sequence>
<comment type="caution">
    <text evidence="1">The sequence shown here is derived from an EMBL/GenBank/DDBJ whole genome shotgun (WGS) entry which is preliminary data.</text>
</comment>
<protein>
    <submittedName>
        <fullName evidence="1">Uncharacterized protein</fullName>
    </submittedName>
</protein>
<proteinExistence type="predicted"/>
<reference evidence="1 2" key="1">
    <citation type="submission" date="2023-07" db="EMBL/GenBank/DDBJ databases">
        <title>Genomic Encyclopedia of Type Strains, Phase IV (KMG-IV): sequencing the most valuable type-strain genomes for metagenomic binning, comparative biology and taxonomic classification.</title>
        <authorList>
            <person name="Goeker M."/>
        </authorList>
    </citation>
    <scope>NUCLEOTIDE SEQUENCE [LARGE SCALE GENOMIC DNA]</scope>
    <source>
        <strain evidence="1 2">DSM 19619</strain>
    </source>
</reference>
<accession>A0ABU0JHT2</accession>
<evidence type="ECO:0000313" key="2">
    <source>
        <dbReference type="Proteomes" id="UP001242480"/>
    </source>
</evidence>